<reference evidence="2 3" key="1">
    <citation type="submission" date="2017-05" db="EMBL/GenBank/DDBJ databases">
        <title>The Genome Sequence of Enterococcus sp. 8G7_MSG3316.</title>
        <authorList>
            <consortium name="The Broad Institute Genomics Platform"/>
            <consortium name="The Broad Institute Genomic Center for Infectious Diseases"/>
            <person name="Earl A."/>
            <person name="Manson A."/>
            <person name="Schwartman J."/>
            <person name="Gilmore M."/>
            <person name="Abouelleil A."/>
            <person name="Cao P."/>
            <person name="Chapman S."/>
            <person name="Cusick C."/>
            <person name="Shea T."/>
            <person name="Young S."/>
            <person name="Neafsey D."/>
            <person name="Nusbaum C."/>
            <person name="Birren B."/>
        </authorList>
    </citation>
    <scope>NUCLEOTIDE SEQUENCE [LARGE SCALE GENOMIC DNA]</scope>
    <source>
        <strain evidence="2 3">8G7_MSG3316</strain>
    </source>
</reference>
<gene>
    <name evidence="2" type="ORF">A5886_001894</name>
</gene>
<feature type="domain" description="Thiamin/hydroxymethyl pyrimidine-binding YkoF putative" evidence="1">
    <location>
        <begin position="117"/>
        <end position="196"/>
    </location>
</feature>
<dbReference type="SUPFAM" id="SSF89957">
    <property type="entry name" value="MTH1187/YkoF-like"/>
    <property type="match status" value="1"/>
</dbReference>
<dbReference type="RefSeq" id="WP_086274852.1">
    <property type="nucleotide sequence ID" value="NZ_NGKU01000001.1"/>
</dbReference>
<dbReference type="InterPro" id="IPR029756">
    <property type="entry name" value="MTH1187/YkoF-like"/>
</dbReference>
<dbReference type="Proteomes" id="UP000195043">
    <property type="component" value="Unassembled WGS sequence"/>
</dbReference>
<feature type="domain" description="Thiamin/hydroxymethyl pyrimidine-binding YkoF putative" evidence="1">
    <location>
        <begin position="11"/>
        <end position="90"/>
    </location>
</feature>
<dbReference type="InterPro" id="IPR011522">
    <property type="entry name" value="Thiamin/HMP-bd_put_YkoF"/>
</dbReference>
<dbReference type="Pfam" id="PF07615">
    <property type="entry name" value="Ykof"/>
    <property type="match status" value="2"/>
</dbReference>
<evidence type="ECO:0000313" key="2">
    <source>
        <dbReference type="EMBL" id="OTN76815.1"/>
    </source>
</evidence>
<dbReference type="EMBL" id="NGKU01000001">
    <property type="protein sequence ID" value="OTN76815.1"/>
    <property type="molecule type" value="Genomic_DNA"/>
</dbReference>
<organism evidence="2 3">
    <name type="scientific">Candidatus Enterococcus testudinis</name>
    <dbReference type="NCBI Taxonomy" id="1834191"/>
    <lineage>
        <taxon>Bacteria</taxon>
        <taxon>Bacillati</taxon>
        <taxon>Bacillota</taxon>
        <taxon>Bacilli</taxon>
        <taxon>Lactobacillales</taxon>
        <taxon>Enterococcaceae</taxon>
        <taxon>Enterococcus</taxon>
    </lineage>
</organism>
<protein>
    <recommendedName>
        <fullName evidence="1">Thiamin/hydroxymethyl pyrimidine-binding YkoF putative domain-containing protein</fullName>
    </recommendedName>
</protein>
<keyword evidence="3" id="KW-1185">Reference proteome</keyword>
<accession>A0A242A6Z8</accession>
<dbReference type="STRING" id="1834191.A5886_001894"/>
<evidence type="ECO:0000313" key="3">
    <source>
        <dbReference type="Proteomes" id="UP000195043"/>
    </source>
</evidence>
<dbReference type="OrthoDB" id="7767286at2"/>
<comment type="caution">
    <text evidence="2">The sequence shown here is derived from an EMBL/GenBank/DDBJ whole genome shotgun (WGS) entry which is preliminary data.</text>
</comment>
<evidence type="ECO:0000259" key="1">
    <source>
        <dbReference type="Pfam" id="PF07615"/>
    </source>
</evidence>
<dbReference type="Gene3D" id="3.30.70.930">
    <property type="match status" value="2"/>
</dbReference>
<dbReference type="AlphaFoldDB" id="A0A242A6Z8"/>
<proteinExistence type="predicted"/>
<name>A0A242A6Z8_9ENTE</name>
<sequence length="202" mass="22037">MDTCQTGTIDITGCRVSLYPMKDQFANHILTSINETNTSAVWQQTDLFSTLYRGEPASVVDAAAALFINARDPQTHLVGEFTFSKGCPGDHAGDSYLNGQQATPNIVNNQNKGTFAVDCKYSFYAFGENNYMEEIAAIVALADEYGLHPQSAHYVTLLSGSASQLFQYFEAALAYAHKHLSHYVLEATISVNSPSKAVPDHV</sequence>